<feature type="domain" description="Nitroreductase" evidence="6">
    <location>
        <begin position="10"/>
        <end position="168"/>
    </location>
</feature>
<dbReference type="PANTHER" id="PTHR43425">
    <property type="entry name" value="OXYGEN-INSENSITIVE NADPH NITROREDUCTASE"/>
    <property type="match status" value="1"/>
</dbReference>
<keyword evidence="4 5" id="KW-0560">Oxidoreductase</keyword>
<dbReference type="EMBL" id="JBHSOW010000047">
    <property type="protein sequence ID" value="MFC5650204.1"/>
    <property type="molecule type" value="Genomic_DNA"/>
</dbReference>
<name>A0ABW0VZC0_9BACL</name>
<dbReference type="PANTHER" id="PTHR43425:SF3">
    <property type="entry name" value="NADPH-DEPENDENT OXIDOREDUCTASE"/>
    <property type="match status" value="1"/>
</dbReference>
<evidence type="ECO:0000256" key="1">
    <source>
        <dbReference type="ARBA" id="ARBA00008366"/>
    </source>
</evidence>
<evidence type="ECO:0000313" key="7">
    <source>
        <dbReference type="EMBL" id="MFC5650204.1"/>
    </source>
</evidence>
<keyword evidence="5" id="KW-0521">NADP</keyword>
<dbReference type="Pfam" id="PF00881">
    <property type="entry name" value="Nitroreductase"/>
    <property type="match status" value="1"/>
</dbReference>
<dbReference type="InterPro" id="IPR029479">
    <property type="entry name" value="Nitroreductase"/>
</dbReference>
<sequence length="252" mass="28363">MNETIQHLLNHRSVRSYSDKPLSDEQIQGIVSSAQAAATSSFVQAYTIIGVKDPLKKDKLAELSGKQAYVSHNGHFFVFCLDLNRLAIASQIEKAAPEEINQTLASTETFMIGVIDTALAAQNAVVAAESMGLGICYIGGLRNQLEQVCEILKTPDRVIPLFGLSVGYPADGAEQKQRLPFDNVYHEDEYNQDKDQFINQLIQYNEEISSYYADRTSGKRKDRWTEMMTKLLKNPKRLFMKELLRKKGLPLE</sequence>
<gene>
    <name evidence="7" type="primary">nfsA</name>
    <name evidence="7" type="ORF">ACFPYJ_13920</name>
</gene>
<evidence type="ECO:0000313" key="8">
    <source>
        <dbReference type="Proteomes" id="UP001596047"/>
    </source>
</evidence>
<dbReference type="PIRSF" id="PIRSF005426">
    <property type="entry name" value="Frp"/>
    <property type="match status" value="1"/>
</dbReference>
<evidence type="ECO:0000256" key="2">
    <source>
        <dbReference type="ARBA" id="ARBA00022630"/>
    </source>
</evidence>
<evidence type="ECO:0000256" key="5">
    <source>
        <dbReference type="PIRNR" id="PIRNR005426"/>
    </source>
</evidence>
<evidence type="ECO:0000256" key="4">
    <source>
        <dbReference type="ARBA" id="ARBA00023002"/>
    </source>
</evidence>
<organism evidence="7 8">
    <name type="scientific">Paenibacillus solisilvae</name>
    <dbReference type="NCBI Taxonomy" id="2486751"/>
    <lineage>
        <taxon>Bacteria</taxon>
        <taxon>Bacillati</taxon>
        <taxon>Bacillota</taxon>
        <taxon>Bacilli</taxon>
        <taxon>Bacillales</taxon>
        <taxon>Paenibacillaceae</taxon>
        <taxon>Paenibacillus</taxon>
    </lineage>
</organism>
<comment type="caution">
    <text evidence="7">The sequence shown here is derived from an EMBL/GenBank/DDBJ whole genome shotgun (WGS) entry which is preliminary data.</text>
</comment>
<dbReference type="NCBIfam" id="NF008033">
    <property type="entry name" value="PRK10765.1"/>
    <property type="match status" value="1"/>
</dbReference>
<accession>A0ABW0VZC0</accession>
<dbReference type="Gene3D" id="3.40.109.10">
    <property type="entry name" value="NADH Oxidase"/>
    <property type="match status" value="1"/>
</dbReference>
<dbReference type="SUPFAM" id="SSF55469">
    <property type="entry name" value="FMN-dependent nitroreductase-like"/>
    <property type="match status" value="1"/>
</dbReference>
<evidence type="ECO:0000259" key="6">
    <source>
        <dbReference type="Pfam" id="PF00881"/>
    </source>
</evidence>
<dbReference type="CDD" id="cd02146">
    <property type="entry name" value="NfsA-like"/>
    <property type="match status" value="1"/>
</dbReference>
<keyword evidence="3 5" id="KW-0288">FMN</keyword>
<keyword evidence="2 5" id="KW-0285">Flavoprotein</keyword>
<dbReference type="InterPro" id="IPR000415">
    <property type="entry name" value="Nitroreductase-like"/>
</dbReference>
<dbReference type="Proteomes" id="UP001596047">
    <property type="component" value="Unassembled WGS sequence"/>
</dbReference>
<dbReference type="RefSeq" id="WP_379188755.1">
    <property type="nucleotide sequence ID" value="NZ_JBHSOW010000047.1"/>
</dbReference>
<protein>
    <submittedName>
        <fullName evidence="7">Oxygen-insensitive NADPH nitroreductase</fullName>
    </submittedName>
</protein>
<comment type="similarity">
    <text evidence="1 5">Belongs to the flavin oxidoreductase frp family.</text>
</comment>
<keyword evidence="8" id="KW-1185">Reference proteome</keyword>
<proteinExistence type="inferred from homology"/>
<reference evidence="8" key="1">
    <citation type="journal article" date="2019" name="Int. J. Syst. Evol. Microbiol.">
        <title>The Global Catalogue of Microorganisms (GCM) 10K type strain sequencing project: providing services to taxonomists for standard genome sequencing and annotation.</title>
        <authorList>
            <consortium name="The Broad Institute Genomics Platform"/>
            <consortium name="The Broad Institute Genome Sequencing Center for Infectious Disease"/>
            <person name="Wu L."/>
            <person name="Ma J."/>
        </authorList>
    </citation>
    <scope>NUCLEOTIDE SEQUENCE [LARGE SCALE GENOMIC DNA]</scope>
    <source>
        <strain evidence="8">CGMCC 1.3240</strain>
    </source>
</reference>
<evidence type="ECO:0000256" key="3">
    <source>
        <dbReference type="ARBA" id="ARBA00022643"/>
    </source>
</evidence>
<dbReference type="InterPro" id="IPR016446">
    <property type="entry name" value="Flavin_OxRdtase_Frp"/>
</dbReference>